<protein>
    <submittedName>
        <fullName evidence="2">Uncharacterized protein</fullName>
    </submittedName>
</protein>
<evidence type="ECO:0000256" key="1">
    <source>
        <dbReference type="SAM" id="MobiDB-lite"/>
    </source>
</evidence>
<sequence>MTASVLDKKVLSILSMIEENTAGLAEMMNAFDPRRAPGSRLPAQTAPVYAAGRVSAKKARTGASAMAPRPRTSIPTRTATLKQPTPLPLESAPEPPQPAERPIVLKRETTRREPAVRKARPQLEKILTQGGNLPVRPMPARDAKGRFVKKATASKGAQAKHGKPTAPRSTTAEKVVEARAKNQDESKDRRLGKMITGAIRSGFGAANSVMGGGSGQNGEKSDIIGTAAGGPMWSAVREMIDAVDMTKDNRFANAILARLGKKKDAVPEAEEGDGRRDEHGRFTAKTVGPAGIGNPDHIEIAEQNLEGVKDIESAIEDSDSNADRRNRQLIKAVTASGTGSGGATGDGVLDWLFPDKKKGPKKGPGRVKKALSSGLGFMKKAGGKAIGGIGSLLGFGKNSAGAAAKAGGGVLKSVLGFGKGAGSLLGLGGAGAAASGTTAATGGGLMATIGSILAPAAGVLGAGAGGYGVGKLINSGIGKMTGGGEGWLGNWLYDKLHPKAEAPVRYAVPKAEKVAEKRSAKEIRPTKTEAPKPQVIIQQVPAPAVKEIKHPATVRREKERAAGGYHIPTQFDDTLLMLMALDKI</sequence>
<accession>A0A5K7YMK7</accession>
<keyword evidence="3" id="KW-1185">Reference proteome</keyword>
<evidence type="ECO:0000313" key="2">
    <source>
        <dbReference type="EMBL" id="BBO69099.1"/>
    </source>
</evidence>
<feature type="compositionally biased region" description="Basic and acidic residues" evidence="1">
    <location>
        <begin position="174"/>
        <end position="189"/>
    </location>
</feature>
<gene>
    <name evidence="2" type="ORF">DSCA_30290</name>
</gene>
<dbReference type="RefSeq" id="WP_155317177.1">
    <property type="nucleotide sequence ID" value="NZ_AP021874.1"/>
</dbReference>
<name>A0A5K7YMK7_9BACT</name>
<evidence type="ECO:0000313" key="3">
    <source>
        <dbReference type="Proteomes" id="UP000427906"/>
    </source>
</evidence>
<feature type="region of interest" description="Disordered" evidence="1">
    <location>
        <begin position="52"/>
        <end position="100"/>
    </location>
</feature>
<dbReference type="AlphaFoldDB" id="A0A5K7YMK7"/>
<reference evidence="2 3" key="1">
    <citation type="submission" date="2019-11" db="EMBL/GenBank/DDBJ databases">
        <title>Comparative genomics of hydrocarbon-degrading Desulfosarcina strains.</title>
        <authorList>
            <person name="Watanabe M."/>
            <person name="Kojima H."/>
            <person name="Fukui M."/>
        </authorList>
    </citation>
    <scope>NUCLEOTIDE SEQUENCE [LARGE SCALE GENOMIC DNA]</scope>
    <source>
        <strain evidence="2 3">PL12</strain>
    </source>
</reference>
<proteinExistence type="predicted"/>
<dbReference type="EMBL" id="AP021874">
    <property type="protein sequence ID" value="BBO69099.1"/>
    <property type="molecule type" value="Genomic_DNA"/>
</dbReference>
<feature type="region of interest" description="Disordered" evidence="1">
    <location>
        <begin position="151"/>
        <end position="189"/>
    </location>
</feature>
<dbReference type="Proteomes" id="UP000427906">
    <property type="component" value="Chromosome"/>
</dbReference>
<dbReference type="KEGG" id="dalk:DSCA_30290"/>
<organism evidence="2 3">
    <name type="scientific">Desulfosarcina alkanivorans</name>
    <dbReference type="NCBI Taxonomy" id="571177"/>
    <lineage>
        <taxon>Bacteria</taxon>
        <taxon>Pseudomonadati</taxon>
        <taxon>Thermodesulfobacteriota</taxon>
        <taxon>Desulfobacteria</taxon>
        <taxon>Desulfobacterales</taxon>
        <taxon>Desulfosarcinaceae</taxon>
        <taxon>Desulfosarcina</taxon>
    </lineage>
</organism>
<feature type="compositionally biased region" description="Polar residues" evidence="1">
    <location>
        <begin position="73"/>
        <end position="83"/>
    </location>
</feature>